<keyword evidence="1" id="KW-0472">Membrane</keyword>
<keyword evidence="1" id="KW-1133">Transmembrane helix</keyword>
<keyword evidence="1" id="KW-0812">Transmembrane</keyword>
<dbReference type="Proteomes" id="UP000184517">
    <property type="component" value="Unassembled WGS sequence"/>
</dbReference>
<gene>
    <name evidence="2" type="ORF">SAMN02745753_03376</name>
</gene>
<evidence type="ECO:0000256" key="1">
    <source>
        <dbReference type="SAM" id="Phobius"/>
    </source>
</evidence>
<dbReference type="EMBL" id="FQVF01000016">
    <property type="protein sequence ID" value="SHG15211.1"/>
    <property type="molecule type" value="Genomic_DNA"/>
</dbReference>
<dbReference type="AlphaFoldDB" id="A0A1M5HH09"/>
<keyword evidence="3" id="KW-1185">Reference proteome</keyword>
<name>A0A1M5HH09_9GAMM</name>
<feature type="transmembrane region" description="Helical" evidence="1">
    <location>
        <begin position="7"/>
        <end position="27"/>
    </location>
</feature>
<reference evidence="3" key="1">
    <citation type="submission" date="2016-11" db="EMBL/GenBank/DDBJ databases">
        <authorList>
            <person name="Varghese N."/>
            <person name="Submissions S."/>
        </authorList>
    </citation>
    <scope>NUCLEOTIDE SEQUENCE [LARGE SCALE GENOMIC DNA]</scope>
    <source>
        <strain evidence="3">DSM 16579</strain>
    </source>
</reference>
<evidence type="ECO:0000313" key="2">
    <source>
        <dbReference type="EMBL" id="SHG15211.1"/>
    </source>
</evidence>
<proteinExistence type="predicted"/>
<organism evidence="2 3">
    <name type="scientific">Marinomonas polaris DSM 16579</name>
    <dbReference type="NCBI Taxonomy" id="1122206"/>
    <lineage>
        <taxon>Bacteria</taxon>
        <taxon>Pseudomonadati</taxon>
        <taxon>Pseudomonadota</taxon>
        <taxon>Gammaproteobacteria</taxon>
        <taxon>Oceanospirillales</taxon>
        <taxon>Oceanospirillaceae</taxon>
        <taxon>Marinomonas</taxon>
    </lineage>
</organism>
<accession>A0A1M5HH09</accession>
<protein>
    <submittedName>
        <fullName evidence="2">Uncharacterized protein</fullName>
    </submittedName>
</protein>
<evidence type="ECO:0000313" key="3">
    <source>
        <dbReference type="Proteomes" id="UP000184517"/>
    </source>
</evidence>
<sequence>MFIRLVIYLFGFFIVFSAASSLYFLYLGESNDSIISTQSMLISIIIYREFYKYESELK</sequence>